<evidence type="ECO:0000313" key="2">
    <source>
        <dbReference type="Proteomes" id="UP000027170"/>
    </source>
</evidence>
<evidence type="ECO:0000313" key="1">
    <source>
        <dbReference type="EMBL" id="KDN14306.1"/>
    </source>
</evidence>
<proteinExistence type="predicted"/>
<keyword evidence="2" id="KW-1185">Reference proteome</keyword>
<comment type="caution">
    <text evidence="1">The sequence shown here is derived from an EMBL/GenBank/DDBJ whole genome shotgun (WGS) entry which is preliminary data.</text>
</comment>
<dbReference type="EMBL" id="JFZV01000008">
    <property type="protein sequence ID" value="KDN14306.1"/>
    <property type="molecule type" value="Genomic_DNA"/>
</dbReference>
<reference evidence="1 2" key="1">
    <citation type="submission" date="2014-03" db="EMBL/GenBank/DDBJ databases">
        <title>The genomes of two eusocial bee gut symbionts.</title>
        <authorList>
            <person name="Kwong W.K."/>
            <person name="Engel P."/>
            <person name="Koch H."/>
            <person name="Moran N.A."/>
        </authorList>
    </citation>
    <scope>NUCLEOTIDE SEQUENCE [LARGE SCALE GENOMIC DNA]</scope>
    <source>
        <strain evidence="2">wkB29</strain>
    </source>
</reference>
<dbReference type="AlphaFoldDB" id="A0A837AGD7"/>
<name>A0A837AGD7_9NEIS</name>
<sequence>MLKTLFLYMQPIYELHLYYPVLFFRQPAAQEQVACKRLE</sequence>
<gene>
    <name evidence="1" type="ORF">SALWKB29_1608</name>
</gene>
<organism evidence="1 2">
    <name type="scientific">Snodgrassella communis</name>
    <dbReference type="NCBI Taxonomy" id="2946699"/>
    <lineage>
        <taxon>Bacteria</taxon>
        <taxon>Pseudomonadati</taxon>
        <taxon>Pseudomonadota</taxon>
        <taxon>Betaproteobacteria</taxon>
        <taxon>Neisseriales</taxon>
        <taxon>Neisseriaceae</taxon>
        <taxon>Snodgrassella</taxon>
    </lineage>
</organism>
<accession>A0A837AGD7</accession>
<dbReference type="Proteomes" id="UP000027170">
    <property type="component" value="Unassembled WGS sequence"/>
</dbReference>
<protein>
    <submittedName>
        <fullName evidence="1">Uncharacterized protein</fullName>
    </submittedName>
</protein>